<dbReference type="SUPFAM" id="SSF141523">
    <property type="entry name" value="L,D-transpeptidase catalytic domain-like"/>
    <property type="match status" value="1"/>
</dbReference>
<dbReference type="UniPathway" id="UPA00219"/>
<evidence type="ECO:0000256" key="5">
    <source>
        <dbReference type="ARBA" id="ARBA00022984"/>
    </source>
</evidence>
<dbReference type="InterPro" id="IPR005490">
    <property type="entry name" value="LD_TPept_cat_dom"/>
</dbReference>
<dbReference type="GO" id="GO:0016740">
    <property type="term" value="F:transferase activity"/>
    <property type="evidence" value="ECO:0007669"/>
    <property type="project" value="UniProtKB-KW"/>
</dbReference>
<keyword evidence="3" id="KW-0808">Transferase</keyword>
<evidence type="ECO:0000256" key="2">
    <source>
        <dbReference type="ARBA" id="ARBA00005992"/>
    </source>
</evidence>
<dbReference type="CDD" id="cd16913">
    <property type="entry name" value="YkuD_like"/>
    <property type="match status" value="1"/>
</dbReference>
<organism evidence="7 8">
    <name type="scientific">Pseudorhodoplanes sinuspersici</name>
    <dbReference type="NCBI Taxonomy" id="1235591"/>
    <lineage>
        <taxon>Bacteria</taxon>
        <taxon>Pseudomonadati</taxon>
        <taxon>Pseudomonadota</taxon>
        <taxon>Alphaproteobacteria</taxon>
        <taxon>Hyphomicrobiales</taxon>
        <taxon>Pseudorhodoplanes</taxon>
    </lineage>
</organism>
<dbReference type="GO" id="GO:0008360">
    <property type="term" value="P:regulation of cell shape"/>
    <property type="evidence" value="ECO:0007669"/>
    <property type="project" value="UniProtKB-KW"/>
</dbReference>
<dbReference type="GO" id="GO:0071555">
    <property type="term" value="P:cell wall organization"/>
    <property type="evidence" value="ECO:0007669"/>
    <property type="project" value="UniProtKB-KW"/>
</dbReference>
<name>A0A1W6ZLM1_9HYPH</name>
<dbReference type="InterPro" id="IPR038063">
    <property type="entry name" value="Transpep_catalytic_dom"/>
</dbReference>
<dbReference type="Proteomes" id="UP000194137">
    <property type="component" value="Chromosome"/>
</dbReference>
<dbReference type="GO" id="GO:0004180">
    <property type="term" value="F:carboxypeptidase activity"/>
    <property type="evidence" value="ECO:0007669"/>
    <property type="project" value="UniProtKB-ARBA"/>
</dbReference>
<keyword evidence="6" id="KW-0961">Cell wall biogenesis/degradation</keyword>
<keyword evidence="4" id="KW-0133">Cell shape</keyword>
<evidence type="ECO:0000256" key="1">
    <source>
        <dbReference type="ARBA" id="ARBA00004752"/>
    </source>
</evidence>
<keyword evidence="5" id="KW-0573">Peptidoglycan synthesis</keyword>
<reference evidence="7 8" key="1">
    <citation type="submission" date="2017-05" db="EMBL/GenBank/DDBJ databases">
        <title>Full genome sequence of Pseudorhodoplanes sinuspersici.</title>
        <authorList>
            <person name="Dastgheib S.M.M."/>
            <person name="Shavandi M."/>
            <person name="Tirandaz H."/>
        </authorList>
    </citation>
    <scope>NUCLEOTIDE SEQUENCE [LARGE SCALE GENOMIC DNA]</scope>
    <source>
        <strain evidence="7 8">RIPI110</strain>
    </source>
</reference>
<comment type="pathway">
    <text evidence="1">Cell wall biogenesis; peptidoglycan biosynthesis.</text>
</comment>
<accession>A0A1W6ZLM1</accession>
<dbReference type="KEGG" id="psin:CAK95_03605"/>
<gene>
    <name evidence="7" type="ORF">CAK95_03605</name>
</gene>
<protein>
    <submittedName>
        <fullName evidence="7">Uncharacterized protein</fullName>
    </submittedName>
</protein>
<evidence type="ECO:0000313" key="8">
    <source>
        <dbReference type="Proteomes" id="UP000194137"/>
    </source>
</evidence>
<dbReference type="GO" id="GO:0009252">
    <property type="term" value="P:peptidoglycan biosynthetic process"/>
    <property type="evidence" value="ECO:0007669"/>
    <property type="project" value="UniProtKB-UniPathway"/>
</dbReference>
<dbReference type="OrthoDB" id="9813664at2"/>
<keyword evidence="8" id="KW-1185">Reference proteome</keyword>
<evidence type="ECO:0000313" key="7">
    <source>
        <dbReference type="EMBL" id="ARP98276.1"/>
    </source>
</evidence>
<dbReference type="EMBL" id="CP021112">
    <property type="protein sequence ID" value="ARP98276.1"/>
    <property type="molecule type" value="Genomic_DNA"/>
</dbReference>
<proteinExistence type="inferred from homology"/>
<evidence type="ECO:0000256" key="3">
    <source>
        <dbReference type="ARBA" id="ARBA00022679"/>
    </source>
</evidence>
<dbReference type="AlphaFoldDB" id="A0A1W6ZLM1"/>
<evidence type="ECO:0000256" key="6">
    <source>
        <dbReference type="ARBA" id="ARBA00023316"/>
    </source>
</evidence>
<dbReference type="STRING" id="1235591.CAK95_03605"/>
<evidence type="ECO:0000256" key="4">
    <source>
        <dbReference type="ARBA" id="ARBA00022960"/>
    </source>
</evidence>
<sequence length="74" mass="7912">MRYPVGVGRAGLQWSGTTFINGKVLRPAWPPAVVRRDKPNLPSVVPARAPNKPVGAAVLFLAGDERTIHGTNDP</sequence>
<comment type="similarity">
    <text evidence="2">Belongs to the YkuD family.</text>
</comment>